<name>A0A9P5YHW4_9AGAR</name>
<proteinExistence type="predicted"/>
<evidence type="ECO:0000256" key="1">
    <source>
        <dbReference type="SAM" id="MobiDB-lite"/>
    </source>
</evidence>
<keyword evidence="3" id="KW-1185">Reference proteome</keyword>
<reference evidence="2" key="1">
    <citation type="submission" date="2020-11" db="EMBL/GenBank/DDBJ databases">
        <authorList>
            <consortium name="DOE Joint Genome Institute"/>
            <person name="Ahrendt S."/>
            <person name="Riley R."/>
            <person name="Andreopoulos W."/>
            <person name="Labutti K."/>
            <person name="Pangilinan J."/>
            <person name="Ruiz-Duenas F.J."/>
            <person name="Barrasa J.M."/>
            <person name="Sanchez-Garcia M."/>
            <person name="Camarero S."/>
            <person name="Miyauchi S."/>
            <person name="Serrano A."/>
            <person name="Linde D."/>
            <person name="Babiker R."/>
            <person name="Drula E."/>
            <person name="Ayuso-Fernandez I."/>
            <person name="Pacheco R."/>
            <person name="Padilla G."/>
            <person name="Ferreira P."/>
            <person name="Barriuso J."/>
            <person name="Kellner H."/>
            <person name="Castanera R."/>
            <person name="Alfaro M."/>
            <person name="Ramirez L."/>
            <person name="Pisabarro A.G."/>
            <person name="Kuo A."/>
            <person name="Tritt A."/>
            <person name="Lipzen A."/>
            <person name="He G."/>
            <person name="Yan M."/>
            <person name="Ng V."/>
            <person name="Cullen D."/>
            <person name="Martin F."/>
            <person name="Rosso M.-N."/>
            <person name="Henrissat B."/>
            <person name="Hibbett D."/>
            <person name="Martinez A.T."/>
            <person name="Grigoriev I.V."/>
        </authorList>
    </citation>
    <scope>NUCLEOTIDE SEQUENCE</scope>
    <source>
        <strain evidence="2">CBS 247.69</strain>
    </source>
</reference>
<organism evidence="2 3">
    <name type="scientific">Collybia nuda</name>
    <dbReference type="NCBI Taxonomy" id="64659"/>
    <lineage>
        <taxon>Eukaryota</taxon>
        <taxon>Fungi</taxon>
        <taxon>Dikarya</taxon>
        <taxon>Basidiomycota</taxon>
        <taxon>Agaricomycotina</taxon>
        <taxon>Agaricomycetes</taxon>
        <taxon>Agaricomycetidae</taxon>
        <taxon>Agaricales</taxon>
        <taxon>Tricholomatineae</taxon>
        <taxon>Clitocybaceae</taxon>
        <taxon>Collybia</taxon>
    </lineage>
</organism>
<comment type="caution">
    <text evidence="2">The sequence shown here is derived from an EMBL/GenBank/DDBJ whole genome shotgun (WGS) entry which is preliminary data.</text>
</comment>
<dbReference type="AlphaFoldDB" id="A0A9P5YHW4"/>
<accession>A0A9P5YHW4</accession>
<dbReference type="Proteomes" id="UP000807353">
    <property type="component" value="Unassembled WGS sequence"/>
</dbReference>
<protein>
    <submittedName>
        <fullName evidence="2">Uncharacterized protein</fullName>
    </submittedName>
</protein>
<feature type="region of interest" description="Disordered" evidence="1">
    <location>
        <begin position="32"/>
        <end position="58"/>
    </location>
</feature>
<evidence type="ECO:0000313" key="2">
    <source>
        <dbReference type="EMBL" id="KAF9468121.1"/>
    </source>
</evidence>
<sequence length="193" mass="20714">MEFAANEEASKGTILVASAEKSEEVVKVLQQCDPAVTEAPGEKSALPSPPPPIDEDAPVDQAATTPVVIPTVIKDMDIQARNLEVDVEVSHAEEDTRGLGSVLDAAEKDIATQMGEVSIEESSPVEEVVQVPQLVLHTGDDVTEVFVPSILNLNQNIMLTISFITPPTRNHPCYILRPSNSNKPRSALPHLHG</sequence>
<gene>
    <name evidence="2" type="ORF">BDZ94DRAFT_844434</name>
</gene>
<evidence type="ECO:0000313" key="3">
    <source>
        <dbReference type="Proteomes" id="UP000807353"/>
    </source>
</evidence>
<dbReference type="EMBL" id="MU150234">
    <property type="protein sequence ID" value="KAF9468121.1"/>
    <property type="molecule type" value="Genomic_DNA"/>
</dbReference>